<dbReference type="EMBL" id="FOLM01000001">
    <property type="protein sequence ID" value="SFB94727.1"/>
    <property type="molecule type" value="Genomic_DNA"/>
</dbReference>
<dbReference type="Pfam" id="PF19054">
    <property type="entry name" value="DUF5753"/>
    <property type="match status" value="1"/>
</dbReference>
<dbReference type="CDD" id="cd00093">
    <property type="entry name" value="HTH_XRE"/>
    <property type="match status" value="1"/>
</dbReference>
<keyword evidence="3" id="KW-1185">Reference proteome</keyword>
<gene>
    <name evidence="2" type="ORF">SAMN05421773_101623</name>
</gene>
<dbReference type="InterPro" id="IPR043917">
    <property type="entry name" value="DUF5753"/>
</dbReference>
<evidence type="ECO:0000313" key="3">
    <source>
        <dbReference type="Proteomes" id="UP000199207"/>
    </source>
</evidence>
<dbReference type="GO" id="GO:0003677">
    <property type="term" value="F:DNA binding"/>
    <property type="evidence" value="ECO:0007669"/>
    <property type="project" value="InterPro"/>
</dbReference>
<proteinExistence type="predicted"/>
<sequence length="270" mass="30168">MAEQSDSAGFLRSFGQQMKLLRERAGLSRAEFGRQVGYGEDQITSVELGRRIPKPELIDKADEVLDASGVLKAMKGEVERARYPTFFRHAARLESDAVELHVYSCQAVPGLLQTEEYARAVFTMMRPPLDEEAIDQRVAARLARQAVFGRRPPPMVSFVIDESCLRRPIGGEPILRGQLEQILLVAQRRTVEVQVMPLRSRENAGLAGPFTLMETKEGRRIAYAEVQNVSHVHTERPLVRGLEAKYGLLRAQALTPGASLTYIENLLGEL</sequence>
<dbReference type="STRING" id="910347.SAMN05421773_101623"/>
<evidence type="ECO:0000313" key="2">
    <source>
        <dbReference type="EMBL" id="SFB94727.1"/>
    </source>
</evidence>
<feature type="domain" description="HTH cro/C1-type" evidence="1">
    <location>
        <begin position="18"/>
        <end position="71"/>
    </location>
</feature>
<organism evidence="2 3">
    <name type="scientific">Streptomyces aidingensis</name>
    <dbReference type="NCBI Taxonomy" id="910347"/>
    <lineage>
        <taxon>Bacteria</taxon>
        <taxon>Bacillati</taxon>
        <taxon>Actinomycetota</taxon>
        <taxon>Actinomycetes</taxon>
        <taxon>Kitasatosporales</taxon>
        <taxon>Streptomycetaceae</taxon>
        <taxon>Streptomyces</taxon>
    </lineage>
</organism>
<evidence type="ECO:0000259" key="1">
    <source>
        <dbReference type="PROSITE" id="PS50943"/>
    </source>
</evidence>
<protein>
    <submittedName>
        <fullName evidence="2">Helix-turn-helix domain-containing protein</fullName>
    </submittedName>
</protein>
<dbReference type="InterPro" id="IPR010982">
    <property type="entry name" value="Lambda_DNA-bd_dom_sf"/>
</dbReference>
<dbReference type="AlphaFoldDB" id="A0A1I1F619"/>
<accession>A0A1I1F619</accession>
<dbReference type="Proteomes" id="UP000199207">
    <property type="component" value="Unassembled WGS sequence"/>
</dbReference>
<name>A0A1I1F619_9ACTN</name>
<dbReference type="SMART" id="SM00530">
    <property type="entry name" value="HTH_XRE"/>
    <property type="match status" value="1"/>
</dbReference>
<dbReference type="Pfam" id="PF13560">
    <property type="entry name" value="HTH_31"/>
    <property type="match status" value="1"/>
</dbReference>
<dbReference type="Gene3D" id="1.10.260.40">
    <property type="entry name" value="lambda repressor-like DNA-binding domains"/>
    <property type="match status" value="1"/>
</dbReference>
<dbReference type="SUPFAM" id="SSF47413">
    <property type="entry name" value="lambda repressor-like DNA-binding domains"/>
    <property type="match status" value="1"/>
</dbReference>
<dbReference type="PROSITE" id="PS50943">
    <property type="entry name" value="HTH_CROC1"/>
    <property type="match status" value="1"/>
</dbReference>
<reference evidence="2 3" key="1">
    <citation type="submission" date="2016-10" db="EMBL/GenBank/DDBJ databases">
        <authorList>
            <person name="de Groot N.N."/>
        </authorList>
    </citation>
    <scope>NUCLEOTIDE SEQUENCE [LARGE SCALE GENOMIC DNA]</scope>
    <source>
        <strain evidence="2 3">CGMCC 4.5739</strain>
    </source>
</reference>
<dbReference type="InterPro" id="IPR001387">
    <property type="entry name" value="Cro/C1-type_HTH"/>
</dbReference>